<gene>
    <name evidence="2" type="ORF">PVAP13_9NG542800</name>
</gene>
<name>A0A8T0MZN9_PANVG</name>
<comment type="caution">
    <text evidence="2">The sequence shown here is derived from an EMBL/GenBank/DDBJ whole genome shotgun (WGS) entry which is preliminary data.</text>
</comment>
<keyword evidence="3" id="KW-1185">Reference proteome</keyword>
<evidence type="ECO:0000256" key="1">
    <source>
        <dbReference type="SAM" id="MobiDB-lite"/>
    </source>
</evidence>
<dbReference type="AlphaFoldDB" id="A0A8T0MZN9"/>
<evidence type="ECO:0000313" key="2">
    <source>
        <dbReference type="EMBL" id="KAG2540236.1"/>
    </source>
</evidence>
<reference evidence="2" key="1">
    <citation type="submission" date="2020-05" db="EMBL/GenBank/DDBJ databases">
        <title>WGS assembly of Panicum virgatum.</title>
        <authorList>
            <person name="Lovell J.T."/>
            <person name="Jenkins J."/>
            <person name="Shu S."/>
            <person name="Juenger T.E."/>
            <person name="Schmutz J."/>
        </authorList>
    </citation>
    <scope>NUCLEOTIDE SEQUENCE</scope>
    <source>
        <strain evidence="2">AP13</strain>
    </source>
</reference>
<feature type="region of interest" description="Disordered" evidence="1">
    <location>
        <begin position="5"/>
        <end position="26"/>
    </location>
</feature>
<sequence>MCCRRGRARTSMLEVDSAAESLDSPAGGLDSLSPPLLLRREPLPLALSTATVSCCCGFSMGTTEAAGRVCSKECFASSVVTGGVGKRRRRMRVSKYHGATHADEQELGASWKARGHILSSLVDYLIELDGFLSLQRGIIFKFR</sequence>
<proteinExistence type="predicted"/>
<evidence type="ECO:0000313" key="3">
    <source>
        <dbReference type="Proteomes" id="UP000823388"/>
    </source>
</evidence>
<organism evidence="2 3">
    <name type="scientific">Panicum virgatum</name>
    <name type="common">Blackwell switchgrass</name>
    <dbReference type="NCBI Taxonomy" id="38727"/>
    <lineage>
        <taxon>Eukaryota</taxon>
        <taxon>Viridiplantae</taxon>
        <taxon>Streptophyta</taxon>
        <taxon>Embryophyta</taxon>
        <taxon>Tracheophyta</taxon>
        <taxon>Spermatophyta</taxon>
        <taxon>Magnoliopsida</taxon>
        <taxon>Liliopsida</taxon>
        <taxon>Poales</taxon>
        <taxon>Poaceae</taxon>
        <taxon>PACMAD clade</taxon>
        <taxon>Panicoideae</taxon>
        <taxon>Panicodae</taxon>
        <taxon>Paniceae</taxon>
        <taxon>Panicinae</taxon>
        <taxon>Panicum</taxon>
        <taxon>Panicum sect. Hiantes</taxon>
    </lineage>
</organism>
<protein>
    <submittedName>
        <fullName evidence="2">Uncharacterized protein</fullName>
    </submittedName>
</protein>
<accession>A0A8T0MZN9</accession>
<dbReference type="Proteomes" id="UP000823388">
    <property type="component" value="Chromosome 9N"/>
</dbReference>
<dbReference type="EMBL" id="CM029054">
    <property type="protein sequence ID" value="KAG2540236.1"/>
    <property type="molecule type" value="Genomic_DNA"/>
</dbReference>